<dbReference type="Gene3D" id="3.40.1190.20">
    <property type="match status" value="1"/>
</dbReference>
<dbReference type="AlphaFoldDB" id="A0A3S0R529"/>
<dbReference type="GO" id="GO:0006000">
    <property type="term" value="P:fructose metabolic process"/>
    <property type="evidence" value="ECO:0007669"/>
    <property type="project" value="UniProtKB-ARBA"/>
</dbReference>
<dbReference type="InterPro" id="IPR029056">
    <property type="entry name" value="Ribokinase-like"/>
</dbReference>
<evidence type="ECO:0000313" key="7">
    <source>
        <dbReference type="Proteomes" id="UP000287910"/>
    </source>
</evidence>
<dbReference type="InterPro" id="IPR002139">
    <property type="entry name" value="Ribo/fructo_kinase"/>
</dbReference>
<proteinExistence type="inferred from homology"/>
<dbReference type="GO" id="GO:0008865">
    <property type="term" value="F:fructokinase activity"/>
    <property type="evidence" value="ECO:0007669"/>
    <property type="project" value="UniProtKB-ARBA"/>
</dbReference>
<evidence type="ECO:0000256" key="4">
    <source>
        <dbReference type="RuleBase" id="RU003704"/>
    </source>
</evidence>
<keyword evidence="3 4" id="KW-0418">Kinase</keyword>
<dbReference type="InterPro" id="IPR050306">
    <property type="entry name" value="PfkB_Carbo_kinase"/>
</dbReference>
<feature type="domain" description="Carbohydrate kinase PfkB" evidence="5">
    <location>
        <begin position="3"/>
        <end position="309"/>
    </location>
</feature>
<accession>A0A3S0R529</accession>
<dbReference type="RefSeq" id="WP_126659834.1">
    <property type="nucleotide sequence ID" value="NZ_RYYR01000021.1"/>
</dbReference>
<reference evidence="6 7" key="1">
    <citation type="submission" date="2018-12" db="EMBL/GenBank/DDBJ databases">
        <title>Lysinibacillus antri sp. nov., isolated from a cave soil.</title>
        <authorList>
            <person name="Narsing Rao M.P."/>
            <person name="Zhang H."/>
            <person name="Dong Z.-Y."/>
            <person name="Niu X.-K."/>
            <person name="Zhang K."/>
            <person name="Fang B.-Z."/>
            <person name="Kang Y.-Q."/>
            <person name="Xiao M."/>
            <person name="Li W.-J."/>
        </authorList>
    </citation>
    <scope>NUCLEOTIDE SEQUENCE [LARGE SCALE GENOMIC DNA]</scope>
    <source>
        <strain evidence="6 7">SYSU K30002</strain>
    </source>
</reference>
<organism evidence="6 7">
    <name type="scientific">Lysinibacillus antri</name>
    <dbReference type="NCBI Taxonomy" id="2498145"/>
    <lineage>
        <taxon>Bacteria</taxon>
        <taxon>Bacillati</taxon>
        <taxon>Bacillota</taxon>
        <taxon>Bacilli</taxon>
        <taxon>Bacillales</taxon>
        <taxon>Bacillaceae</taxon>
        <taxon>Lysinibacillus</taxon>
    </lineage>
</organism>
<evidence type="ECO:0000313" key="6">
    <source>
        <dbReference type="EMBL" id="RUL50319.1"/>
    </source>
</evidence>
<protein>
    <submittedName>
        <fullName evidence="6">Carbohydrate kinase</fullName>
    </submittedName>
</protein>
<sequence length="316" mass="34751">MTHSILCIGELLIDFFCNDRDVNLQQGQTFTKQAGGAPANVCAAIAKLGGKAYFMGKVGADPFGDFLESTLQSLNVQTDYLLKDSNYPTTLAFVSLQGDGQRDFIFNRGADAQLDTEDISFEVLKSMKIMHFGSATALLPGPLQKTYLELLSLAKKNDCFISFDPNFRTDLWKGHEQQFIQQASECMAFCDFVKVSDEELILLTNENDLHKAAEVLHKVGANCIAVTLGKDGTFFSFNGRSTLIPSIHIDAIDTTGAGDAFVGALLFQLSKVDDWQTISFEEWEQIIQFSNKVGAIVCEKVGAIESLPTLEEVLSR</sequence>
<dbReference type="EMBL" id="RYYR01000021">
    <property type="protein sequence ID" value="RUL50319.1"/>
    <property type="molecule type" value="Genomic_DNA"/>
</dbReference>
<dbReference type="PROSITE" id="PS00584">
    <property type="entry name" value="PFKB_KINASES_2"/>
    <property type="match status" value="1"/>
</dbReference>
<dbReference type="PRINTS" id="PR00990">
    <property type="entry name" value="RIBOKINASE"/>
</dbReference>
<evidence type="ECO:0000256" key="2">
    <source>
        <dbReference type="ARBA" id="ARBA00022679"/>
    </source>
</evidence>
<evidence type="ECO:0000256" key="3">
    <source>
        <dbReference type="ARBA" id="ARBA00022777"/>
    </source>
</evidence>
<dbReference type="InterPro" id="IPR011611">
    <property type="entry name" value="PfkB_dom"/>
</dbReference>
<dbReference type="PANTHER" id="PTHR43085:SF54">
    <property type="entry name" value="PUTATIVE-RELATED"/>
    <property type="match status" value="1"/>
</dbReference>
<gene>
    <name evidence="6" type="ORF">EK386_14165</name>
</gene>
<dbReference type="Pfam" id="PF00294">
    <property type="entry name" value="PfkB"/>
    <property type="match status" value="1"/>
</dbReference>
<dbReference type="PANTHER" id="PTHR43085">
    <property type="entry name" value="HEXOKINASE FAMILY MEMBER"/>
    <property type="match status" value="1"/>
</dbReference>
<keyword evidence="7" id="KW-1185">Reference proteome</keyword>
<dbReference type="InterPro" id="IPR002173">
    <property type="entry name" value="Carboh/pur_kinase_PfkB_CS"/>
</dbReference>
<comment type="caution">
    <text evidence="6">The sequence shown here is derived from an EMBL/GenBank/DDBJ whole genome shotgun (WGS) entry which is preliminary data.</text>
</comment>
<keyword evidence="2 4" id="KW-0808">Transferase</keyword>
<evidence type="ECO:0000259" key="5">
    <source>
        <dbReference type="Pfam" id="PF00294"/>
    </source>
</evidence>
<dbReference type="Proteomes" id="UP000287910">
    <property type="component" value="Unassembled WGS sequence"/>
</dbReference>
<comment type="similarity">
    <text evidence="1 4">Belongs to the carbohydrate kinase PfkB family.</text>
</comment>
<name>A0A3S0R529_9BACI</name>
<dbReference type="SUPFAM" id="SSF53613">
    <property type="entry name" value="Ribokinase-like"/>
    <property type="match status" value="1"/>
</dbReference>
<evidence type="ECO:0000256" key="1">
    <source>
        <dbReference type="ARBA" id="ARBA00010688"/>
    </source>
</evidence>
<dbReference type="CDD" id="cd01167">
    <property type="entry name" value="bac_FRK"/>
    <property type="match status" value="1"/>
</dbReference>